<sequence length="63" mass="6413">MSESGEGGLQTKRDLFRKTFKALTVVGTGIAVANAIPISDQKSPEASGKGAPTAAVVNKILGK</sequence>
<dbReference type="AlphaFoldDB" id="A0A1F5KK59"/>
<gene>
    <name evidence="1" type="ORF">A3D25_02035</name>
</gene>
<name>A0A1F5KK59_9BACT</name>
<evidence type="ECO:0000313" key="1">
    <source>
        <dbReference type="EMBL" id="OGE41282.1"/>
    </source>
</evidence>
<accession>A0A1F5KK59</accession>
<dbReference type="Proteomes" id="UP000177328">
    <property type="component" value="Unassembled WGS sequence"/>
</dbReference>
<reference evidence="1 2" key="1">
    <citation type="journal article" date="2016" name="Nat. Commun.">
        <title>Thousands of microbial genomes shed light on interconnected biogeochemical processes in an aquifer system.</title>
        <authorList>
            <person name="Anantharaman K."/>
            <person name="Brown C.T."/>
            <person name="Hug L.A."/>
            <person name="Sharon I."/>
            <person name="Castelle C.J."/>
            <person name="Probst A.J."/>
            <person name="Thomas B.C."/>
            <person name="Singh A."/>
            <person name="Wilkins M.J."/>
            <person name="Karaoz U."/>
            <person name="Brodie E.L."/>
            <person name="Williams K.H."/>
            <person name="Hubbard S.S."/>
            <person name="Banfield J.F."/>
        </authorList>
    </citation>
    <scope>NUCLEOTIDE SEQUENCE [LARGE SCALE GENOMIC DNA]</scope>
</reference>
<dbReference type="EMBL" id="MFDD01000002">
    <property type="protein sequence ID" value="OGE41282.1"/>
    <property type="molecule type" value="Genomic_DNA"/>
</dbReference>
<organism evidence="1 2">
    <name type="scientific">Candidatus Daviesbacteria bacterium RIFCSPHIGHO2_02_FULL_43_12</name>
    <dbReference type="NCBI Taxonomy" id="1797776"/>
    <lineage>
        <taxon>Bacteria</taxon>
        <taxon>Candidatus Daviesiibacteriota</taxon>
    </lineage>
</organism>
<comment type="caution">
    <text evidence="1">The sequence shown here is derived from an EMBL/GenBank/DDBJ whole genome shotgun (WGS) entry which is preliminary data.</text>
</comment>
<protein>
    <submittedName>
        <fullName evidence="1">Uncharacterized protein</fullName>
    </submittedName>
</protein>
<proteinExistence type="predicted"/>
<evidence type="ECO:0000313" key="2">
    <source>
        <dbReference type="Proteomes" id="UP000177328"/>
    </source>
</evidence>